<reference evidence="2" key="1">
    <citation type="submission" date="2020-04" db="EMBL/GenBank/DDBJ databases">
        <title>Genome Assembly and Annotation of Botryosphaeria dothidea sdau 11-99, a Latent Pathogen of Apple Fruit Ring Rot in China.</title>
        <authorList>
            <person name="Yu C."/>
            <person name="Diao Y."/>
            <person name="Lu Q."/>
            <person name="Zhao J."/>
            <person name="Cui S."/>
            <person name="Peng C."/>
            <person name="He B."/>
            <person name="Liu H."/>
        </authorList>
    </citation>
    <scope>NUCLEOTIDE SEQUENCE [LARGE SCALE GENOMIC DNA]</scope>
    <source>
        <strain evidence="2">Sdau11-99</strain>
    </source>
</reference>
<name>A0A8H4IYE4_9PEZI</name>
<feature type="signal peptide" evidence="1">
    <location>
        <begin position="1"/>
        <end position="17"/>
    </location>
</feature>
<keyword evidence="1" id="KW-0732">Signal</keyword>
<dbReference type="EMBL" id="WWBZ02000016">
    <property type="protein sequence ID" value="KAF4309479.1"/>
    <property type="molecule type" value="Genomic_DNA"/>
</dbReference>
<feature type="chain" id="PRO_5034674296" evidence="1">
    <location>
        <begin position="18"/>
        <end position="213"/>
    </location>
</feature>
<dbReference type="Proteomes" id="UP000572817">
    <property type="component" value="Unassembled WGS sequence"/>
</dbReference>
<evidence type="ECO:0000313" key="3">
    <source>
        <dbReference type="Proteomes" id="UP000572817"/>
    </source>
</evidence>
<evidence type="ECO:0000256" key="1">
    <source>
        <dbReference type="SAM" id="SignalP"/>
    </source>
</evidence>
<dbReference type="OrthoDB" id="3928002at2759"/>
<evidence type="ECO:0000313" key="2">
    <source>
        <dbReference type="EMBL" id="KAF4309479.1"/>
    </source>
</evidence>
<proteinExistence type="predicted"/>
<keyword evidence="3" id="KW-1185">Reference proteome</keyword>
<protein>
    <submittedName>
        <fullName evidence="2">Uncharacterized protein</fullName>
    </submittedName>
</protein>
<sequence>MVLGLISLAATIPLTASAVLSLQENAEKCNDQESEGSPKAWMRNKSHIRTRATRRTPEDRKPIFERSHVVLRDGLLYVQSKSQSSLTSLHPFTGYYLPYPETKYEGIVSTISNDPPQLNWIYVDPSTSQVKHGLRAQAEQGITGPWGARVVDGERHVLWNDWEGFLAVETGEPGLWGLYFDRKDNGLKGMFEEDRRIVEVELLFEELENTGKA</sequence>
<dbReference type="AlphaFoldDB" id="A0A8H4IYE4"/>
<gene>
    <name evidence="2" type="ORF">GTA08_BOTSDO02983</name>
</gene>
<organism evidence="2 3">
    <name type="scientific">Botryosphaeria dothidea</name>
    <dbReference type="NCBI Taxonomy" id="55169"/>
    <lineage>
        <taxon>Eukaryota</taxon>
        <taxon>Fungi</taxon>
        <taxon>Dikarya</taxon>
        <taxon>Ascomycota</taxon>
        <taxon>Pezizomycotina</taxon>
        <taxon>Dothideomycetes</taxon>
        <taxon>Dothideomycetes incertae sedis</taxon>
        <taxon>Botryosphaeriales</taxon>
        <taxon>Botryosphaeriaceae</taxon>
        <taxon>Botryosphaeria</taxon>
    </lineage>
</organism>
<accession>A0A8H4IYE4</accession>
<dbReference type="PANTHER" id="PTHR38049">
    <property type="entry name" value="RICIN B LECTIN DOMAIN-CONTAINING PROTEIN"/>
    <property type="match status" value="1"/>
</dbReference>
<comment type="caution">
    <text evidence="2">The sequence shown here is derived from an EMBL/GenBank/DDBJ whole genome shotgun (WGS) entry which is preliminary data.</text>
</comment>
<dbReference type="PANTHER" id="PTHR38049:SF2">
    <property type="entry name" value="RICIN B LECTIN DOMAIN-CONTAINING PROTEIN"/>
    <property type="match status" value="1"/>
</dbReference>